<name>A0ACC7ND71_9BURK</name>
<evidence type="ECO:0000313" key="2">
    <source>
        <dbReference type="Proteomes" id="UP001629235"/>
    </source>
</evidence>
<accession>A0ACC7ND71</accession>
<proteinExistence type="predicted"/>
<dbReference type="Proteomes" id="UP001629235">
    <property type="component" value="Unassembled WGS sequence"/>
</dbReference>
<comment type="caution">
    <text evidence="1">The sequence shown here is derived from an EMBL/GenBank/DDBJ whole genome shotgun (WGS) entry which is preliminary data.</text>
</comment>
<organism evidence="1 2">
    <name type="scientific">Paraburkholderia rhynchosiae</name>
    <dbReference type="NCBI Taxonomy" id="487049"/>
    <lineage>
        <taxon>Bacteria</taxon>
        <taxon>Pseudomonadati</taxon>
        <taxon>Pseudomonadota</taxon>
        <taxon>Betaproteobacteria</taxon>
        <taxon>Burkholderiales</taxon>
        <taxon>Burkholderiaceae</taxon>
        <taxon>Paraburkholderia</taxon>
    </lineage>
</organism>
<reference evidence="1 2" key="1">
    <citation type="journal article" date="2024" name="Chem. Sci.">
        <title>Discovery of megapolipeptins by genome mining of a Burkholderiales bacteria collection.</title>
        <authorList>
            <person name="Paulo B.S."/>
            <person name="Recchia M.J.J."/>
            <person name="Lee S."/>
            <person name="Fergusson C.H."/>
            <person name="Romanowski S.B."/>
            <person name="Hernandez A."/>
            <person name="Krull N."/>
            <person name="Liu D.Y."/>
            <person name="Cavanagh H."/>
            <person name="Bos A."/>
            <person name="Gray C.A."/>
            <person name="Murphy B.T."/>
            <person name="Linington R.G."/>
            <person name="Eustaquio A.S."/>
        </authorList>
    </citation>
    <scope>NUCLEOTIDE SEQUENCE [LARGE SCALE GENOMIC DNA]</scope>
    <source>
        <strain evidence="1 2">RL18-126-BIB-B</strain>
    </source>
</reference>
<gene>
    <name evidence="1" type="ORF">PQR01_17180</name>
</gene>
<evidence type="ECO:0000313" key="1">
    <source>
        <dbReference type="EMBL" id="MFM0105171.1"/>
    </source>
</evidence>
<protein>
    <submittedName>
        <fullName evidence="1">Uncharacterized protein</fullName>
    </submittedName>
</protein>
<dbReference type="EMBL" id="JAQQDW010000031">
    <property type="protein sequence ID" value="MFM0105171.1"/>
    <property type="molecule type" value="Genomic_DNA"/>
</dbReference>
<sequence length="166" mass="18916">MISTEAASAYLEALRDAVVQAGFGRLDAQFVQGFGLRNSGEGEVESNEMRDSREQLAFYIDGLKAYFDHFRESRIGELKSGLTELFGQNVSGLYVVPDEERQARSRVRKRKLSLEKLTDSRSIETLLQLVGDLKRRVYEGNDADPPPPDRKIEPQRARNRHRSRSE</sequence>
<keyword evidence="2" id="KW-1185">Reference proteome</keyword>